<reference evidence="1 2" key="1">
    <citation type="submission" date="2020-11" db="EMBL/GenBank/DDBJ databases">
        <authorList>
            <person name="Wallbank WR R."/>
            <person name="Pardo Diaz C."/>
            <person name="Kozak K."/>
            <person name="Martin S."/>
            <person name="Jiggins C."/>
            <person name="Moest M."/>
            <person name="Warren A I."/>
            <person name="Generalovic N T."/>
            <person name="Byers J.R.P. K."/>
            <person name="Montejo-Kovacevich G."/>
            <person name="Yen C E."/>
        </authorList>
    </citation>
    <scope>NUCLEOTIDE SEQUENCE [LARGE SCALE GENOMIC DNA]</scope>
</reference>
<dbReference type="Proteomes" id="UP000594454">
    <property type="component" value="Chromosome 3"/>
</dbReference>
<keyword evidence="2" id="KW-1185">Reference proteome</keyword>
<organism evidence="1 2">
    <name type="scientific">Hermetia illucens</name>
    <name type="common">Black soldier fly</name>
    <dbReference type="NCBI Taxonomy" id="343691"/>
    <lineage>
        <taxon>Eukaryota</taxon>
        <taxon>Metazoa</taxon>
        <taxon>Ecdysozoa</taxon>
        <taxon>Arthropoda</taxon>
        <taxon>Hexapoda</taxon>
        <taxon>Insecta</taxon>
        <taxon>Pterygota</taxon>
        <taxon>Neoptera</taxon>
        <taxon>Endopterygota</taxon>
        <taxon>Diptera</taxon>
        <taxon>Brachycera</taxon>
        <taxon>Stratiomyomorpha</taxon>
        <taxon>Stratiomyidae</taxon>
        <taxon>Hermetiinae</taxon>
        <taxon>Hermetia</taxon>
    </lineage>
</organism>
<evidence type="ECO:0000313" key="2">
    <source>
        <dbReference type="Proteomes" id="UP000594454"/>
    </source>
</evidence>
<proteinExistence type="predicted"/>
<accession>A0A7R8YUL8</accession>
<evidence type="ECO:0008006" key="3">
    <source>
        <dbReference type="Google" id="ProtNLM"/>
    </source>
</evidence>
<sequence>MENSSFGKRILDNTLDIPAPRILPQTNTVIPHYFVVDAAFSLTKNLMRPYPGGNVLKNSEIFNRRLSSVYPDM</sequence>
<name>A0A7R8YUL8_HERIL</name>
<gene>
    <name evidence="1" type="ORF">HERILL_LOCUS7774</name>
</gene>
<dbReference type="AlphaFoldDB" id="A0A7R8YUL8"/>
<dbReference type="InParanoid" id="A0A7R8YUL8"/>
<evidence type="ECO:0000313" key="1">
    <source>
        <dbReference type="EMBL" id="CAD7084901.1"/>
    </source>
</evidence>
<protein>
    <recommendedName>
        <fullName evidence="3">DDE Tnp4 domain-containing protein</fullName>
    </recommendedName>
</protein>
<dbReference type="EMBL" id="LR899011">
    <property type="protein sequence ID" value="CAD7084901.1"/>
    <property type="molecule type" value="Genomic_DNA"/>
</dbReference>